<evidence type="ECO:0000313" key="2">
    <source>
        <dbReference type="Proteomes" id="UP001209540"/>
    </source>
</evidence>
<reference evidence="1" key="2">
    <citation type="submission" date="2023-02" db="EMBL/GenBank/DDBJ databases">
        <authorList>
            <consortium name="DOE Joint Genome Institute"/>
            <person name="Mondo S.J."/>
            <person name="Chang Y."/>
            <person name="Wang Y."/>
            <person name="Ahrendt S."/>
            <person name="Andreopoulos W."/>
            <person name="Barry K."/>
            <person name="Beard J."/>
            <person name="Benny G.L."/>
            <person name="Blankenship S."/>
            <person name="Bonito G."/>
            <person name="Cuomo C."/>
            <person name="Desiro A."/>
            <person name="Gervers K.A."/>
            <person name="Hundley H."/>
            <person name="Kuo A."/>
            <person name="LaButti K."/>
            <person name="Lang B.F."/>
            <person name="Lipzen A."/>
            <person name="O'Donnell K."/>
            <person name="Pangilinan J."/>
            <person name="Reynolds N."/>
            <person name="Sandor L."/>
            <person name="Smith M.W."/>
            <person name="Tsang A."/>
            <person name="Grigoriev I.V."/>
            <person name="Stajich J.E."/>
            <person name="Spatafora J.W."/>
        </authorList>
    </citation>
    <scope>NUCLEOTIDE SEQUENCE</scope>
    <source>
        <strain evidence="1">RSA 2281</strain>
    </source>
</reference>
<protein>
    <submittedName>
        <fullName evidence="1">Uncharacterized protein</fullName>
    </submittedName>
</protein>
<dbReference type="AlphaFoldDB" id="A0AAD5KNL8"/>
<organism evidence="1 2">
    <name type="scientific">Phascolomyces articulosus</name>
    <dbReference type="NCBI Taxonomy" id="60185"/>
    <lineage>
        <taxon>Eukaryota</taxon>
        <taxon>Fungi</taxon>
        <taxon>Fungi incertae sedis</taxon>
        <taxon>Mucoromycota</taxon>
        <taxon>Mucoromycotina</taxon>
        <taxon>Mucoromycetes</taxon>
        <taxon>Mucorales</taxon>
        <taxon>Lichtheimiaceae</taxon>
        <taxon>Phascolomyces</taxon>
    </lineage>
</organism>
<name>A0AAD5KNL8_9FUNG</name>
<proteinExistence type="predicted"/>
<keyword evidence="2" id="KW-1185">Reference proteome</keyword>
<comment type="caution">
    <text evidence="1">The sequence shown here is derived from an EMBL/GenBank/DDBJ whole genome shotgun (WGS) entry which is preliminary data.</text>
</comment>
<accession>A0AAD5KNL8</accession>
<sequence length="167" mass="19776">MSKYITFFKRKFIKEPYIEEAAAEYDEKTNKYKKFTLDIGWSICKVNGPRKLKYNVHWYTKKCNGFIQCTEKNCRFFAKQLCPQHDLEQIKRQCTIIGCMNCGGDLEHVNTCAVVAHYCFRDMKCTVEQIGTHTHAQYLLKHLSEEEKFMLAERLRVVSIRSDRINK</sequence>
<gene>
    <name evidence="1" type="ORF">BDA99DRAFT_531747</name>
</gene>
<reference evidence="1" key="1">
    <citation type="journal article" date="2022" name="IScience">
        <title>Evolution of zygomycete secretomes and the origins of terrestrial fungal ecologies.</title>
        <authorList>
            <person name="Chang Y."/>
            <person name="Wang Y."/>
            <person name="Mondo S."/>
            <person name="Ahrendt S."/>
            <person name="Andreopoulos W."/>
            <person name="Barry K."/>
            <person name="Beard J."/>
            <person name="Benny G.L."/>
            <person name="Blankenship S."/>
            <person name="Bonito G."/>
            <person name="Cuomo C."/>
            <person name="Desiro A."/>
            <person name="Gervers K.A."/>
            <person name="Hundley H."/>
            <person name="Kuo A."/>
            <person name="LaButti K."/>
            <person name="Lang B.F."/>
            <person name="Lipzen A."/>
            <person name="O'Donnell K."/>
            <person name="Pangilinan J."/>
            <person name="Reynolds N."/>
            <person name="Sandor L."/>
            <person name="Smith M.E."/>
            <person name="Tsang A."/>
            <person name="Grigoriev I.V."/>
            <person name="Stajich J.E."/>
            <person name="Spatafora J.W."/>
        </authorList>
    </citation>
    <scope>NUCLEOTIDE SEQUENCE</scope>
    <source>
        <strain evidence="1">RSA 2281</strain>
    </source>
</reference>
<evidence type="ECO:0000313" key="1">
    <source>
        <dbReference type="EMBL" id="KAI9276643.1"/>
    </source>
</evidence>
<dbReference type="Proteomes" id="UP001209540">
    <property type="component" value="Unassembled WGS sequence"/>
</dbReference>
<dbReference type="EMBL" id="JAIXMP010000002">
    <property type="protein sequence ID" value="KAI9276643.1"/>
    <property type="molecule type" value="Genomic_DNA"/>
</dbReference>